<dbReference type="InterPro" id="IPR003959">
    <property type="entry name" value="ATPase_AAA_core"/>
</dbReference>
<dbReference type="Gene3D" id="3.40.50.300">
    <property type="entry name" value="P-loop containing nucleotide triphosphate hydrolases"/>
    <property type="match status" value="1"/>
</dbReference>
<dbReference type="SUPFAM" id="SSF46785">
    <property type="entry name" value="Winged helix' DNA-binding domain"/>
    <property type="match status" value="1"/>
</dbReference>
<dbReference type="InterPro" id="IPR041569">
    <property type="entry name" value="AAA_lid_3"/>
</dbReference>
<dbReference type="SUPFAM" id="SSF48179">
    <property type="entry name" value="6-phosphogluconate dehydrogenase C-terminal domain-like"/>
    <property type="match status" value="1"/>
</dbReference>
<comment type="caution">
    <text evidence="11">Lacks conserved residue(s) required for the propagation of feature annotation.</text>
</comment>
<dbReference type="InterPro" id="IPR004372">
    <property type="entry name" value="Ac/propionate_kinase"/>
</dbReference>
<feature type="site" description="Transition state stabilizer" evidence="11">
    <location>
        <position position="630"/>
    </location>
</feature>
<evidence type="ECO:0000256" key="3">
    <source>
        <dbReference type="ARBA" id="ARBA00022598"/>
    </source>
</evidence>
<dbReference type="InterPro" id="IPR027417">
    <property type="entry name" value="P-loop_NTPase"/>
</dbReference>
<dbReference type="InterPro" id="IPR023865">
    <property type="entry name" value="Aliphatic_acid_kinase_CS"/>
</dbReference>
<dbReference type="GO" id="GO:0005524">
    <property type="term" value="F:ATP binding"/>
    <property type="evidence" value="ECO:0007669"/>
    <property type="project" value="UniProtKB-KW"/>
</dbReference>
<evidence type="ECO:0000256" key="8">
    <source>
        <dbReference type="ARBA" id="ARBA00022801"/>
    </source>
</evidence>
<feature type="signal peptide" evidence="12">
    <location>
        <begin position="1"/>
        <end position="17"/>
    </location>
</feature>
<organism evidence="14 15">
    <name type="scientific">Phytophthora kernoviae 00238/432</name>
    <dbReference type="NCBI Taxonomy" id="1284355"/>
    <lineage>
        <taxon>Eukaryota</taxon>
        <taxon>Sar</taxon>
        <taxon>Stramenopiles</taxon>
        <taxon>Oomycota</taxon>
        <taxon>Peronosporomycetes</taxon>
        <taxon>Peronosporales</taxon>
        <taxon>Peronosporaceae</taxon>
        <taxon>Phytophthora</taxon>
    </lineage>
</organism>
<dbReference type="GO" id="GO:0016616">
    <property type="term" value="F:oxidoreductase activity, acting on the CH-OH group of donors, NAD or NADP as acceptor"/>
    <property type="evidence" value="ECO:0007669"/>
    <property type="project" value="InterPro"/>
</dbReference>
<dbReference type="FunFam" id="1.10.8.60:FF:000001">
    <property type="entry name" value="ATP-dependent zinc metalloprotease FtsH"/>
    <property type="match status" value="1"/>
</dbReference>
<feature type="site" description="Transition state stabilizer" evidence="11">
    <location>
        <position position="691"/>
    </location>
</feature>
<dbReference type="SUPFAM" id="SSF51735">
    <property type="entry name" value="NAD(P)-binding Rossmann-fold domains"/>
    <property type="match status" value="1"/>
</dbReference>
<feature type="binding site" evidence="11">
    <location>
        <begin position="658"/>
        <end position="662"/>
    </location>
    <ligand>
        <name>ATP</name>
        <dbReference type="ChEBI" id="CHEBI:30616"/>
    </ligand>
</feature>
<dbReference type="PROSITE" id="PS50862">
    <property type="entry name" value="AA_TRNA_LIGASE_II"/>
    <property type="match status" value="1"/>
</dbReference>
<feature type="chain" id="PRO_5035155109" description="Probable acetate kinase" evidence="12">
    <location>
        <begin position="18"/>
        <end position="1438"/>
    </location>
</feature>
<dbReference type="GO" id="GO:0004816">
    <property type="term" value="F:asparagine-tRNA ligase activity"/>
    <property type="evidence" value="ECO:0007669"/>
    <property type="project" value="InterPro"/>
</dbReference>
<comment type="similarity">
    <text evidence="1">In the C-terminal section; belongs to the peptidase M41 family.</text>
</comment>
<comment type="catalytic activity">
    <reaction evidence="11">
        <text>acetate + ATP = acetyl phosphate + ADP</text>
        <dbReference type="Rhea" id="RHEA:11352"/>
        <dbReference type="ChEBI" id="CHEBI:22191"/>
        <dbReference type="ChEBI" id="CHEBI:30089"/>
        <dbReference type="ChEBI" id="CHEBI:30616"/>
        <dbReference type="ChEBI" id="CHEBI:456216"/>
        <dbReference type="EC" id="2.7.2.1"/>
    </reaction>
</comment>
<name>A0A8J4WAA3_9STRA</name>
<dbReference type="InterPro" id="IPR006108">
    <property type="entry name" value="3HC_DH_C"/>
</dbReference>
<dbReference type="GO" id="GO:0016887">
    <property type="term" value="F:ATP hydrolysis activity"/>
    <property type="evidence" value="ECO:0007669"/>
    <property type="project" value="InterPro"/>
</dbReference>
<dbReference type="GO" id="GO:0006083">
    <property type="term" value="P:acetate metabolic process"/>
    <property type="evidence" value="ECO:0007669"/>
    <property type="project" value="TreeGrafter"/>
</dbReference>
<evidence type="ECO:0000313" key="15">
    <source>
        <dbReference type="Proteomes" id="UP000702964"/>
    </source>
</evidence>
<evidence type="ECO:0000256" key="5">
    <source>
        <dbReference type="ARBA" id="ARBA00022679"/>
    </source>
</evidence>
<keyword evidence="8" id="KW-0378">Hydrolase</keyword>
<gene>
    <name evidence="14" type="ORF">G195_003007</name>
</gene>
<dbReference type="GO" id="GO:0004176">
    <property type="term" value="F:ATP-dependent peptidase activity"/>
    <property type="evidence" value="ECO:0007669"/>
    <property type="project" value="InterPro"/>
</dbReference>
<dbReference type="GO" id="GO:0008776">
    <property type="term" value="F:acetate kinase activity"/>
    <property type="evidence" value="ECO:0007669"/>
    <property type="project" value="UniProtKB-UniRule"/>
</dbReference>
<evidence type="ECO:0000313" key="14">
    <source>
        <dbReference type="EMBL" id="KAF4323812.1"/>
    </source>
</evidence>
<dbReference type="GO" id="GO:0006085">
    <property type="term" value="P:acetyl-CoA biosynthetic process"/>
    <property type="evidence" value="ECO:0007669"/>
    <property type="project" value="UniProtKB-UniRule"/>
</dbReference>
<dbReference type="Gene3D" id="1.10.1040.10">
    <property type="entry name" value="N-(1-d-carboxylethyl)-l-norvaline Dehydrogenase, domain 2"/>
    <property type="match status" value="1"/>
</dbReference>
<dbReference type="Proteomes" id="UP000702964">
    <property type="component" value="Unassembled WGS sequence"/>
</dbReference>
<dbReference type="Pfam" id="PF07261">
    <property type="entry name" value="DnaB_2"/>
    <property type="match status" value="1"/>
</dbReference>
<dbReference type="Pfam" id="PF00871">
    <property type="entry name" value="Acetate_kinase"/>
    <property type="match status" value="1"/>
</dbReference>
<comment type="caution">
    <text evidence="14">The sequence shown here is derived from an EMBL/GenBank/DDBJ whole genome shotgun (WGS) entry which is preliminary data.</text>
</comment>
<evidence type="ECO:0000256" key="7">
    <source>
        <dbReference type="ARBA" id="ARBA00022777"/>
    </source>
</evidence>
<dbReference type="InterPro" id="IPR013328">
    <property type="entry name" value="6PGD_dom2"/>
</dbReference>
<dbReference type="UniPathway" id="UPA00340">
    <property type="reaction ID" value="UER00458"/>
</dbReference>
<dbReference type="InterPro" id="IPR000890">
    <property type="entry name" value="Aliphatic_acid_kin_short-chain"/>
</dbReference>
<dbReference type="Gene3D" id="1.10.10.10">
    <property type="entry name" value="Winged helix-like DNA-binding domain superfamily/Winged helix DNA-binding domain"/>
    <property type="match status" value="1"/>
</dbReference>
<dbReference type="Gene3D" id="3.30.420.40">
    <property type="match status" value="2"/>
</dbReference>
<evidence type="ECO:0000256" key="12">
    <source>
        <dbReference type="SAM" id="SignalP"/>
    </source>
</evidence>
<keyword evidence="6 11" id="KW-0547">Nucleotide-binding</keyword>
<protein>
    <recommendedName>
        <fullName evidence="11">Probable acetate kinase</fullName>
        <ecNumber evidence="11">2.7.2.1</ecNumber>
    </recommendedName>
    <alternativeName>
        <fullName evidence="11">Acetokinase</fullName>
    </alternativeName>
</protein>
<dbReference type="Pfam" id="PF00004">
    <property type="entry name" value="AAA"/>
    <property type="match status" value="1"/>
</dbReference>
<dbReference type="InterPro" id="IPR006343">
    <property type="entry name" value="DnaB/C_C"/>
</dbReference>
<dbReference type="SUPFAM" id="SSF52540">
    <property type="entry name" value="P-loop containing nucleoside triphosphate hydrolases"/>
    <property type="match status" value="1"/>
</dbReference>
<feature type="active site" description="Proton donor/acceptor" evidence="11">
    <location>
        <position position="598"/>
    </location>
</feature>
<dbReference type="Pfam" id="PF00152">
    <property type="entry name" value="tRNA-synt_2"/>
    <property type="match status" value="1"/>
</dbReference>
<dbReference type="GO" id="GO:0006508">
    <property type="term" value="P:proteolysis"/>
    <property type="evidence" value="ECO:0007669"/>
    <property type="project" value="UniProtKB-KW"/>
</dbReference>
<dbReference type="NCBIfam" id="TIGR01446">
    <property type="entry name" value="DnaD_dom"/>
    <property type="match status" value="1"/>
</dbReference>
<feature type="binding site" evidence="11">
    <location>
        <position position="835"/>
    </location>
    <ligand>
        <name>Mg(2+)</name>
        <dbReference type="ChEBI" id="CHEBI:18420"/>
    </ligand>
</feature>
<dbReference type="PROSITE" id="PS01076">
    <property type="entry name" value="ACETATE_KINASE_2"/>
    <property type="match status" value="1"/>
</dbReference>
<dbReference type="GO" id="GO:0004222">
    <property type="term" value="F:metalloendopeptidase activity"/>
    <property type="evidence" value="ECO:0007669"/>
    <property type="project" value="InterPro"/>
</dbReference>
<dbReference type="InterPro" id="IPR003960">
    <property type="entry name" value="ATPase_AAA_CS"/>
</dbReference>
<dbReference type="InterPro" id="IPR034829">
    <property type="entry name" value="DnaD-like_sf"/>
</dbReference>
<dbReference type="InterPro" id="IPR036291">
    <property type="entry name" value="NAD(P)-bd_dom_sf"/>
</dbReference>
<dbReference type="SUPFAM" id="SSF158499">
    <property type="entry name" value="DnaD domain-like"/>
    <property type="match status" value="1"/>
</dbReference>
<comment type="similarity">
    <text evidence="2">In the N-terminal section; belongs to the AAA ATPase family.</text>
</comment>
<dbReference type="GO" id="GO:0070403">
    <property type="term" value="F:NAD+ binding"/>
    <property type="evidence" value="ECO:0007669"/>
    <property type="project" value="InterPro"/>
</dbReference>
<dbReference type="InterPro" id="IPR037219">
    <property type="entry name" value="Peptidase_M41-like"/>
</dbReference>
<dbReference type="Gene3D" id="1.10.8.60">
    <property type="match status" value="1"/>
</dbReference>
<comment type="pathway">
    <text evidence="11">Metabolic intermediate biosynthesis; acetyl-CoA biosynthesis; acetyl-CoA from acetate: step 1/2.</text>
</comment>
<evidence type="ECO:0000256" key="1">
    <source>
        <dbReference type="ARBA" id="ARBA00010044"/>
    </source>
</evidence>
<evidence type="ECO:0000256" key="9">
    <source>
        <dbReference type="ARBA" id="ARBA00022840"/>
    </source>
</evidence>
<dbReference type="CDD" id="cd00776">
    <property type="entry name" value="AsxRS_core"/>
    <property type="match status" value="1"/>
</dbReference>
<reference evidence="14" key="1">
    <citation type="journal article" date="2015" name="Genom Data">
        <title>Draft genome sequences of Phytophthora kernoviae and Phytophthora ramorum lineage EU2 from Scotland.</title>
        <authorList>
            <person name="Sambles C."/>
            <person name="Schlenzig A."/>
            <person name="O'Neill P."/>
            <person name="Grant M."/>
            <person name="Studholme D.J."/>
        </authorList>
    </citation>
    <scope>NUCLEOTIDE SEQUENCE</scope>
    <source>
        <strain evidence="14">00238/432</strain>
    </source>
</reference>
<accession>A0A8J4WAA3</accession>
<dbReference type="NCBIfam" id="TIGR00457">
    <property type="entry name" value="asnS"/>
    <property type="match status" value="1"/>
</dbReference>
<proteinExistence type="inferred from homology"/>
<dbReference type="InterPro" id="IPR004364">
    <property type="entry name" value="Aa-tRNA-synt_II"/>
</dbReference>
<dbReference type="Gene3D" id="1.10.10.630">
    <property type="entry name" value="DnaD domain-like"/>
    <property type="match status" value="1"/>
</dbReference>
<keyword evidence="11" id="KW-0460">Magnesium</keyword>
<keyword evidence="7 11" id="KW-0418">Kinase</keyword>
<evidence type="ECO:0000256" key="6">
    <source>
        <dbReference type="ARBA" id="ARBA00022741"/>
    </source>
</evidence>
<sequence>MIVGALLLMMQMRGGITVGAGQERKRKKKGPSKLTFEEIGGQESAKQELREALDFLIRHEEIQKFAASGSEFVEMYVGVGAGRIRDLFRDARTRAAKENKENAIIFIDEIDVIGGKREGGQQREYDQTLNQLLTEMDGIYSSETPRILVIAATNRKEMLDSALTRPGRFDRHIQVDLPDKKGRKHILELHAVNKPLLEGVNLEKTAEESYGFSGAQLESVMNEAAIYAMRDGLLNIEQRHLSLAIDKVMMGEKTDRESSVEEKKRVAIHELGHAIMAELVRPGSVSQVALSPRGQALGYVRHNPQQEQFLYTKRFLEEQIMIALGGVVGGGTMGQGISQMLAAKGLDVLLVEHTTEKLDHAYNMIETNLDKQLEKWAITKAEKKLILSRITKVAHLAELGSCDMVIETISEDLDAKKAHGPLEMADRFGLDSVEAALERMFREFGELKYRPSTVLKKMVRAGHLGVKTGEGFFKYDKDGLVERIGMDSSILTHKPTGREDVTEVSEILEHTTAIRKVIDILTDKENGVLGSVDEIQAVGHRVVHGGEAFKESALVDTASKAEIRRLFDLAPLHNPAAMMGIRAAEANMPGVPQVMVFDTAFHQTMPEKAYLYAIPRVLYKKYKVRRYGAHGTSHDYVSKAAAEYLDRPLEDLKIITCHVGNGGSVTAVQGGVSVDTSMGMTPLEGLMMGTRSGDLDPAIVPYVMNKEELSVSEVNSMLNKHSGLLAISGISSDMREITEGMEAGDANSTLAFEMYEYRLRKYIGSYAAAMNGVDVIVFTAGVGENSVVLRQKVCEQLTYLGVELDEALNAIRSGEPRRITTANSKVDVLVVPTNEELHDKEVQGTGICLPAAFSNSGFQGEICIIREEPRSASGYEMTVTGVEIIHLTENYPITPKEHGVDFLMDHRHLWLRSTKQRAIMVIRAEIIRAVQQFFDGNGFTQVDPPILTPSSAEGTTNLFHIKYFDEDAYLTQSGQLYMEAAAMALGKVYSFGPTFRAEKSKTRRHLIEFWMIEPEMAFVDHEESLRVQEKFIAHVVQTVLKNCRAELESIGRDVSKLENIVAPFPRITYDEAIEFLNGQGFDIPWGEDFGAPHETAIAEKYDTPVFITHYPAGIKAFYMKPDPNRPEVVLCADMIAPEGYGEIIGGSQRIDDPELMQQRFDEHQLSEEAYQWYLDLRKYGSVPHSGFGLGLERTVAWICGLDHSMEEIGSKAWLNGAAYGMASGTAQLPYALLRHYHQLGLSDAEVLLLIQLFGFRQVEFNEFPTLEELATRMGLAPEGIARMLQRLMRDGYIHIDEHRDEERDIQYERYDLHGLYAKLAGCTAEDMAVARKQQLDSDALRPDSNSVQKEEEERNMFSIFEKEFGRPLSPMECETISSWLDQDRYQEELILMALKEAVFAGKVHFRYIDRILLEWSRNRVKNVQDAKAYTQRFRNGGR</sequence>
<dbReference type="GO" id="GO:0000287">
    <property type="term" value="F:magnesium ion binding"/>
    <property type="evidence" value="ECO:0007669"/>
    <property type="project" value="UniProtKB-UniRule"/>
</dbReference>
<dbReference type="SUPFAM" id="SSF140990">
    <property type="entry name" value="FtsH protease domain-like"/>
    <property type="match status" value="1"/>
</dbReference>
<dbReference type="Gene3D" id="3.40.50.720">
    <property type="entry name" value="NAD(P)-binding Rossmann-like Domain"/>
    <property type="match status" value="1"/>
</dbReference>
<reference evidence="14" key="2">
    <citation type="submission" date="2020-02" db="EMBL/GenBank/DDBJ databases">
        <authorList>
            <person name="Studholme D.J."/>
        </authorList>
    </citation>
    <scope>NUCLEOTIDE SEQUENCE</scope>
    <source>
        <strain evidence="14">00238/432</strain>
    </source>
</reference>
<evidence type="ECO:0000256" key="2">
    <source>
        <dbReference type="ARBA" id="ARBA00010550"/>
    </source>
</evidence>
<dbReference type="CDD" id="cd24010">
    <property type="entry name" value="ASKHA_NBD_AcK_PK"/>
    <property type="match status" value="1"/>
</dbReference>
<feature type="domain" description="Aminoacyl-transfer RNA synthetases class-II family profile" evidence="13">
    <location>
        <begin position="922"/>
        <end position="1229"/>
    </location>
</feature>
<keyword evidence="12" id="KW-0732">Signal</keyword>
<keyword evidence="3" id="KW-0436">Ligase</keyword>
<dbReference type="InterPro" id="IPR008927">
    <property type="entry name" value="6-PGluconate_DH-like_C_sf"/>
</dbReference>
<dbReference type="Gene3D" id="3.30.930.10">
    <property type="entry name" value="Bira Bifunctional Protein, Domain 2"/>
    <property type="match status" value="1"/>
</dbReference>
<dbReference type="Pfam" id="PF17862">
    <property type="entry name" value="AAA_lid_3"/>
    <property type="match status" value="1"/>
</dbReference>
<keyword evidence="5 11" id="KW-0808">Transferase</keyword>
<dbReference type="InterPro" id="IPR036388">
    <property type="entry name" value="WH-like_DNA-bd_sf"/>
</dbReference>
<evidence type="ECO:0000259" key="13">
    <source>
        <dbReference type="PROSITE" id="PS50862"/>
    </source>
</evidence>
<dbReference type="NCBIfam" id="TIGR00016">
    <property type="entry name" value="ackA"/>
    <property type="match status" value="1"/>
</dbReference>
<keyword evidence="4" id="KW-0645">Protease</keyword>
<dbReference type="Pfam" id="PF00725">
    <property type="entry name" value="3HCDH"/>
    <property type="match status" value="1"/>
</dbReference>
<dbReference type="InterPro" id="IPR004522">
    <property type="entry name" value="Asn-tRNA-ligase"/>
</dbReference>
<dbReference type="SUPFAM" id="SSF55681">
    <property type="entry name" value="Class II aaRS and biotin synthetases"/>
    <property type="match status" value="1"/>
</dbReference>
<dbReference type="InterPro" id="IPR045864">
    <property type="entry name" value="aa-tRNA-synth_II/BPL/LPL"/>
</dbReference>
<dbReference type="InterPro" id="IPR043129">
    <property type="entry name" value="ATPase_NBD"/>
</dbReference>
<keyword evidence="10" id="KW-0560">Oxidoreductase</keyword>
<evidence type="ECO:0000256" key="10">
    <source>
        <dbReference type="ARBA" id="ARBA00023002"/>
    </source>
</evidence>
<comment type="cofactor">
    <cofactor evidence="11">
        <name>Mg(2+)</name>
        <dbReference type="ChEBI" id="CHEBI:18420"/>
    </cofactor>
</comment>
<keyword evidence="9 11" id="KW-0067">ATP-binding</keyword>
<dbReference type="Pfam" id="PF02737">
    <property type="entry name" value="3HCDH_N"/>
    <property type="match status" value="1"/>
</dbReference>
<dbReference type="SUPFAM" id="SSF53067">
    <property type="entry name" value="Actin-like ATPase domain"/>
    <property type="match status" value="2"/>
</dbReference>
<dbReference type="GO" id="GO:0006631">
    <property type="term" value="P:fatty acid metabolic process"/>
    <property type="evidence" value="ECO:0007669"/>
    <property type="project" value="InterPro"/>
</dbReference>
<dbReference type="EC" id="2.7.2.1" evidence="11"/>
<feature type="binding site" evidence="11">
    <location>
        <begin position="781"/>
        <end position="785"/>
    </location>
    <ligand>
        <name>ATP</name>
        <dbReference type="ChEBI" id="CHEBI:30616"/>
    </ligand>
</feature>
<evidence type="ECO:0000256" key="4">
    <source>
        <dbReference type="ARBA" id="ARBA00022670"/>
    </source>
</evidence>
<dbReference type="PRINTS" id="PR00471">
    <property type="entry name" value="ACETATEKNASE"/>
</dbReference>
<dbReference type="PANTHER" id="PTHR21060">
    <property type="entry name" value="ACETATE KINASE"/>
    <property type="match status" value="1"/>
</dbReference>
<dbReference type="NCBIfam" id="NF003037">
    <property type="entry name" value="PRK03932.1"/>
    <property type="match status" value="1"/>
</dbReference>
<dbReference type="InterPro" id="IPR053843">
    <property type="entry name" value="DnaD_N"/>
</dbReference>
<dbReference type="InterPro" id="IPR006195">
    <property type="entry name" value="aa-tRNA-synth_II"/>
</dbReference>
<dbReference type="Pfam" id="PF21984">
    <property type="entry name" value="DnaD_N"/>
    <property type="match status" value="1"/>
</dbReference>
<feature type="binding site" evidence="11">
    <location>
        <begin position="733"/>
        <end position="735"/>
    </location>
    <ligand>
        <name>ATP</name>
        <dbReference type="ChEBI" id="CHEBI:30616"/>
    </ligand>
</feature>
<keyword evidence="11" id="KW-0479">Metal-binding</keyword>
<dbReference type="HAMAP" id="MF_00020">
    <property type="entry name" value="Acetate_kinase"/>
    <property type="match status" value="1"/>
</dbReference>
<dbReference type="GO" id="GO:0006421">
    <property type="term" value="P:asparaginyl-tRNA aminoacylation"/>
    <property type="evidence" value="ECO:0007669"/>
    <property type="project" value="InterPro"/>
</dbReference>
<dbReference type="PROSITE" id="PS00674">
    <property type="entry name" value="AAA"/>
    <property type="match status" value="1"/>
</dbReference>
<dbReference type="PANTHER" id="PTHR21060:SF15">
    <property type="entry name" value="ACETATE KINASE-RELATED"/>
    <property type="match status" value="1"/>
</dbReference>
<dbReference type="Gene3D" id="1.20.58.760">
    <property type="entry name" value="Peptidase M41"/>
    <property type="match status" value="1"/>
</dbReference>
<dbReference type="EMBL" id="AOFI03000031">
    <property type="protein sequence ID" value="KAF4323812.1"/>
    <property type="molecule type" value="Genomic_DNA"/>
</dbReference>
<comment type="similarity">
    <text evidence="11">Belongs to the acetokinase family.</text>
</comment>
<evidence type="ECO:0000256" key="11">
    <source>
        <dbReference type="HAMAP-Rule" id="MF_03131"/>
    </source>
</evidence>
<feature type="binding site" evidence="11">
    <location>
        <position position="541"/>
    </location>
    <ligand>
        <name>substrate</name>
    </ligand>
</feature>
<dbReference type="InterPro" id="IPR036390">
    <property type="entry name" value="WH_DNA-bd_sf"/>
</dbReference>
<dbReference type="InterPro" id="IPR006176">
    <property type="entry name" value="3-OHacyl-CoA_DH_NAD-bd"/>
</dbReference>